<keyword evidence="4 7" id="KW-0863">Zinc-finger</keyword>
<evidence type="ECO:0000256" key="7">
    <source>
        <dbReference type="PROSITE-ProRule" id="PRU00175"/>
    </source>
</evidence>
<comment type="catalytic activity">
    <reaction evidence="1">
        <text>S-ubiquitinyl-[E2 ubiquitin-conjugating enzyme]-L-cysteine + [acceptor protein]-L-lysine = [E2 ubiquitin-conjugating enzyme]-L-cysteine + N(6)-ubiquitinyl-[acceptor protein]-L-lysine.</text>
        <dbReference type="EC" id="2.3.2.27"/>
    </reaction>
</comment>
<accession>A0AAV8EP46</accession>
<dbReference type="EMBL" id="JAMFTS010000003">
    <property type="protein sequence ID" value="KAJ4780033.1"/>
    <property type="molecule type" value="Genomic_DNA"/>
</dbReference>
<dbReference type="GO" id="GO:0008270">
    <property type="term" value="F:zinc ion binding"/>
    <property type="evidence" value="ECO:0007669"/>
    <property type="project" value="UniProtKB-KW"/>
</dbReference>
<organism evidence="10 11">
    <name type="scientific">Rhynchospora pubera</name>
    <dbReference type="NCBI Taxonomy" id="906938"/>
    <lineage>
        <taxon>Eukaryota</taxon>
        <taxon>Viridiplantae</taxon>
        <taxon>Streptophyta</taxon>
        <taxon>Embryophyta</taxon>
        <taxon>Tracheophyta</taxon>
        <taxon>Spermatophyta</taxon>
        <taxon>Magnoliopsida</taxon>
        <taxon>Liliopsida</taxon>
        <taxon>Poales</taxon>
        <taxon>Cyperaceae</taxon>
        <taxon>Cyperoideae</taxon>
        <taxon>Rhynchosporeae</taxon>
        <taxon>Rhynchospora</taxon>
    </lineage>
</organism>
<dbReference type="PROSITE" id="PS50089">
    <property type="entry name" value="ZF_RING_2"/>
    <property type="match status" value="1"/>
</dbReference>
<dbReference type="InterPro" id="IPR013083">
    <property type="entry name" value="Znf_RING/FYVE/PHD"/>
</dbReference>
<dbReference type="SMART" id="SM00184">
    <property type="entry name" value="RING"/>
    <property type="match status" value="1"/>
</dbReference>
<evidence type="ECO:0000256" key="1">
    <source>
        <dbReference type="ARBA" id="ARBA00000900"/>
    </source>
</evidence>
<evidence type="ECO:0000256" key="5">
    <source>
        <dbReference type="ARBA" id="ARBA00022833"/>
    </source>
</evidence>
<dbReference type="PANTHER" id="PTHR14155">
    <property type="entry name" value="RING FINGER DOMAIN-CONTAINING"/>
    <property type="match status" value="1"/>
</dbReference>
<dbReference type="Proteomes" id="UP001140206">
    <property type="component" value="Chromosome 3"/>
</dbReference>
<evidence type="ECO:0000259" key="9">
    <source>
        <dbReference type="PROSITE" id="PS50089"/>
    </source>
</evidence>
<dbReference type="PANTHER" id="PTHR14155:SF525">
    <property type="entry name" value="RING-TYPE DOMAIN-CONTAINING PROTEIN"/>
    <property type="match status" value="1"/>
</dbReference>
<dbReference type="GO" id="GO:0061630">
    <property type="term" value="F:ubiquitin protein ligase activity"/>
    <property type="evidence" value="ECO:0007669"/>
    <property type="project" value="UniProtKB-EC"/>
</dbReference>
<dbReference type="SUPFAM" id="SSF57850">
    <property type="entry name" value="RING/U-box"/>
    <property type="match status" value="1"/>
</dbReference>
<evidence type="ECO:0000313" key="11">
    <source>
        <dbReference type="Proteomes" id="UP001140206"/>
    </source>
</evidence>
<feature type="transmembrane region" description="Helical" evidence="8">
    <location>
        <begin position="17"/>
        <end position="36"/>
    </location>
</feature>
<dbReference type="Gene3D" id="3.30.40.10">
    <property type="entry name" value="Zinc/RING finger domain, C3HC4 (zinc finger)"/>
    <property type="match status" value="1"/>
</dbReference>
<comment type="similarity">
    <text evidence="6">Belongs to the RING-type zinc finger family. ATL subfamily.</text>
</comment>
<feature type="domain" description="RING-type" evidence="9">
    <location>
        <begin position="114"/>
        <end position="156"/>
    </location>
</feature>
<proteinExistence type="inferred from homology"/>
<dbReference type="InterPro" id="IPR053238">
    <property type="entry name" value="RING-H2_zinc_finger"/>
</dbReference>
<dbReference type="AlphaFoldDB" id="A0AAV8EP46"/>
<evidence type="ECO:0000256" key="3">
    <source>
        <dbReference type="ARBA" id="ARBA00022723"/>
    </source>
</evidence>
<dbReference type="InterPro" id="IPR001841">
    <property type="entry name" value="Znf_RING"/>
</dbReference>
<reference evidence="10" key="1">
    <citation type="submission" date="2022-08" db="EMBL/GenBank/DDBJ databases">
        <authorList>
            <person name="Marques A."/>
        </authorList>
    </citation>
    <scope>NUCLEOTIDE SEQUENCE</scope>
    <source>
        <strain evidence="10">RhyPub2mFocal</strain>
        <tissue evidence="10">Leaves</tissue>
    </source>
</reference>
<evidence type="ECO:0000256" key="6">
    <source>
        <dbReference type="ARBA" id="ARBA00024209"/>
    </source>
</evidence>
<sequence>MFTTKDTTDHASGSPNIKLMFILIALVLGVVFYSLIRKYWSSLISEHVNGGVPAQDQTIGLSPSDIEAFPTFIYQGPDKNCNGSHDVGAGGNQGAGNGIGMVNSKTHDGVSVECSICLCDLQQDDVVRMLTPCRHFFHIQCIDVWLYGHLSCPICRTSLQTGSVELTKCSMYPPMSHLHQCNSLGSTDATNIQATSEEITSSAGITEIVVEQVAKIERNTEKITKRSTWSEPIEVQIDVYDEVDIKIGTEECSGKSILTNEALQASNIGSQSKRIPSLGVTYG</sequence>
<evidence type="ECO:0000256" key="4">
    <source>
        <dbReference type="ARBA" id="ARBA00022771"/>
    </source>
</evidence>
<keyword evidence="11" id="KW-1185">Reference proteome</keyword>
<evidence type="ECO:0000256" key="2">
    <source>
        <dbReference type="ARBA" id="ARBA00012483"/>
    </source>
</evidence>
<name>A0AAV8EP46_9POAL</name>
<dbReference type="EC" id="2.3.2.27" evidence="2"/>
<keyword evidence="8" id="KW-0812">Transmembrane</keyword>
<evidence type="ECO:0000313" key="10">
    <source>
        <dbReference type="EMBL" id="KAJ4780033.1"/>
    </source>
</evidence>
<keyword evidence="8" id="KW-0472">Membrane</keyword>
<gene>
    <name evidence="10" type="ORF">LUZ62_064290</name>
</gene>
<keyword evidence="3" id="KW-0479">Metal-binding</keyword>
<evidence type="ECO:0000256" key="8">
    <source>
        <dbReference type="SAM" id="Phobius"/>
    </source>
</evidence>
<keyword evidence="5" id="KW-0862">Zinc</keyword>
<dbReference type="Pfam" id="PF13639">
    <property type="entry name" value="zf-RING_2"/>
    <property type="match status" value="1"/>
</dbReference>
<protein>
    <recommendedName>
        <fullName evidence="2">RING-type E3 ubiquitin transferase</fullName>
        <ecNumber evidence="2">2.3.2.27</ecNumber>
    </recommendedName>
</protein>
<keyword evidence="8" id="KW-1133">Transmembrane helix</keyword>
<comment type="caution">
    <text evidence="10">The sequence shown here is derived from an EMBL/GenBank/DDBJ whole genome shotgun (WGS) entry which is preliminary data.</text>
</comment>